<dbReference type="RefSeq" id="WP_330171361.1">
    <property type="nucleotide sequence ID" value="NZ_CP137080.1"/>
</dbReference>
<sequence>MLTPDAGGSLLLSADDRRMPQGLYRRVRSGELARVRPGVYAPADWWAALPPHERYRERVAAAVLVFPDAALMRESAAVAHGLPTFGEPRDIHFFDPDRRSTRRFGDVVVHASERPRVVTHVAGALATDLITTVVDTARHLPPAYALAVADTALSRGLHRESIRAHSLSDPNRRHERMLAWVWDFADARAESTGESVSRAVISWLGFPVPILQRTFFTDGHEDRPDFWWPDYSTIGESDGYGKYRAATAEAAVRGVVKEKLREDRLRRRCRSFTRWDWGDAHRVRPLLDKLLGAGLPQVDAPDRAMLATLRGAWR</sequence>
<keyword evidence="2" id="KW-1185">Reference proteome</keyword>
<protein>
    <recommendedName>
        <fullName evidence="3">Transcriptional regulator, AbiEi antitoxin, Type IV TA system</fullName>
    </recommendedName>
</protein>
<dbReference type="KEGG" id="mliy:RYJ27_03460"/>
<dbReference type="AlphaFoldDB" id="A0AAU0MI06"/>
<gene>
    <name evidence="1" type="ORF">RYJ27_03460</name>
</gene>
<reference evidence="1 2" key="1">
    <citation type="submission" date="2023-10" db="EMBL/GenBank/DDBJ databases">
        <title>Y20.</title>
        <authorList>
            <person name="Zhang G."/>
            <person name="Ding Y."/>
        </authorList>
    </citation>
    <scope>NUCLEOTIDE SEQUENCE [LARGE SCALE GENOMIC DNA]</scope>
    <source>
        <strain evidence="1 2">Y20</strain>
    </source>
</reference>
<evidence type="ECO:0000313" key="1">
    <source>
        <dbReference type="EMBL" id="WOQ70280.1"/>
    </source>
</evidence>
<evidence type="ECO:0000313" key="2">
    <source>
        <dbReference type="Proteomes" id="UP001329313"/>
    </source>
</evidence>
<dbReference type="Proteomes" id="UP001329313">
    <property type="component" value="Chromosome"/>
</dbReference>
<accession>A0AAU0MI06</accession>
<dbReference type="EMBL" id="CP137080">
    <property type="protein sequence ID" value="WOQ70280.1"/>
    <property type="molecule type" value="Genomic_DNA"/>
</dbReference>
<proteinExistence type="predicted"/>
<organism evidence="1 2">
    <name type="scientific">Microbacterium limosum</name>
    <dbReference type="NCBI Taxonomy" id="3079935"/>
    <lineage>
        <taxon>Bacteria</taxon>
        <taxon>Bacillati</taxon>
        <taxon>Actinomycetota</taxon>
        <taxon>Actinomycetes</taxon>
        <taxon>Micrococcales</taxon>
        <taxon>Microbacteriaceae</taxon>
        <taxon>Microbacterium</taxon>
    </lineage>
</organism>
<name>A0AAU0MI06_9MICO</name>
<evidence type="ECO:0008006" key="3">
    <source>
        <dbReference type="Google" id="ProtNLM"/>
    </source>
</evidence>